<name>A0A4S4KQ85_9APHY</name>
<dbReference type="GO" id="GO:0000811">
    <property type="term" value="C:GINS complex"/>
    <property type="evidence" value="ECO:0007669"/>
    <property type="project" value="UniProtKB-UniRule"/>
</dbReference>
<dbReference type="CDD" id="cd11713">
    <property type="entry name" value="GINS_A_psf3"/>
    <property type="match status" value="1"/>
</dbReference>
<dbReference type="Pfam" id="PF22466">
    <property type="entry name" value="PSF3_N"/>
    <property type="match status" value="1"/>
</dbReference>
<dbReference type="PANTHER" id="PTHR22768">
    <property type="entry name" value="DNA REPLICATION COMPLEX GINS PROTEIN PSF3"/>
    <property type="match status" value="1"/>
</dbReference>
<keyword evidence="1" id="KW-0539">Nucleus</keyword>
<comment type="subcellular location">
    <subcellularLocation>
        <location evidence="1">Nucleus</location>
    </subcellularLocation>
</comment>
<dbReference type="InterPro" id="IPR055221">
    <property type="entry name" value="PSF3_N"/>
</dbReference>
<comment type="caution">
    <text evidence="3">The sequence shown here is derived from an EMBL/GenBank/DDBJ whole genome shotgun (WGS) entry which is preliminary data.</text>
</comment>
<dbReference type="Proteomes" id="UP000309038">
    <property type="component" value="Unassembled WGS sequence"/>
</dbReference>
<dbReference type="AlphaFoldDB" id="A0A4S4KQ85"/>
<organism evidence="3 4">
    <name type="scientific">Hermanssonia centrifuga</name>
    <dbReference type="NCBI Taxonomy" id="98765"/>
    <lineage>
        <taxon>Eukaryota</taxon>
        <taxon>Fungi</taxon>
        <taxon>Dikarya</taxon>
        <taxon>Basidiomycota</taxon>
        <taxon>Agaricomycotina</taxon>
        <taxon>Agaricomycetes</taxon>
        <taxon>Polyporales</taxon>
        <taxon>Meruliaceae</taxon>
        <taxon>Hermanssonia</taxon>
    </lineage>
</organism>
<dbReference type="PANTHER" id="PTHR22768:SF0">
    <property type="entry name" value="DNA REPLICATION COMPLEX GINS PROTEIN PSF3"/>
    <property type="match status" value="1"/>
</dbReference>
<evidence type="ECO:0000256" key="1">
    <source>
        <dbReference type="RuleBase" id="RU367161"/>
    </source>
</evidence>
<dbReference type="SUPFAM" id="SSF160059">
    <property type="entry name" value="PriA/YqbF domain"/>
    <property type="match status" value="1"/>
</dbReference>
<proteinExistence type="inferred from homology"/>
<gene>
    <name evidence="3" type="ORF">EW026_g2131</name>
</gene>
<sequence length="160" mass="17650">MDDDYYSIDSILAENQKILCTFKVDIPDMGHLDGGTGHDIKAKSKIQIPMWMVYALIYTDTAEFLMPPPFTSRVRNALNAEARSVKLSNLVGQGGLWYGFGRMVMNLLDDSGADDMSNMLVKVFLLRIIALCAVITQLASSSTALDECLSTYFIPADIPS</sequence>
<dbReference type="InterPro" id="IPR038437">
    <property type="entry name" value="GINS_Psf3_sf"/>
</dbReference>
<comment type="subunit">
    <text evidence="1">Component of the GINS complex.</text>
</comment>
<keyword evidence="1" id="KW-0235">DNA replication</keyword>
<evidence type="ECO:0000313" key="4">
    <source>
        <dbReference type="Proteomes" id="UP000309038"/>
    </source>
</evidence>
<dbReference type="InterPro" id="IPR010492">
    <property type="entry name" value="GINS_Psf3"/>
</dbReference>
<accession>A0A4S4KQ85</accession>
<dbReference type="SUPFAM" id="SSF158573">
    <property type="entry name" value="GINS helical bundle-like"/>
    <property type="match status" value="1"/>
</dbReference>
<dbReference type="InterPro" id="IPR036224">
    <property type="entry name" value="GINS_bundle-like_dom_sf"/>
</dbReference>
<comment type="similarity">
    <text evidence="1">Belongs to the GINS3/PSF3 family.</text>
</comment>
<dbReference type="GO" id="GO:1902975">
    <property type="term" value="P:mitotic DNA replication initiation"/>
    <property type="evidence" value="ECO:0007669"/>
    <property type="project" value="TreeGrafter"/>
</dbReference>
<keyword evidence="4" id="KW-1185">Reference proteome</keyword>
<dbReference type="EMBL" id="SGPJ01000051">
    <property type="protein sequence ID" value="THH00417.1"/>
    <property type="molecule type" value="Genomic_DNA"/>
</dbReference>
<evidence type="ECO:0000259" key="2">
    <source>
        <dbReference type="Pfam" id="PF22466"/>
    </source>
</evidence>
<protein>
    <recommendedName>
        <fullName evidence="1">DNA replication complex GINS protein PSF3</fullName>
    </recommendedName>
</protein>
<feature type="domain" description="DNA replication complex GINS protein PSF3 N-terminal" evidence="2">
    <location>
        <begin position="6"/>
        <end position="56"/>
    </location>
</feature>
<comment type="function">
    <text evidence="1">The GINS complex plays an essential role in the initiation of DNA replication.</text>
</comment>
<dbReference type="CDD" id="cd21693">
    <property type="entry name" value="GINS_B_Psf3"/>
    <property type="match status" value="1"/>
</dbReference>
<reference evidence="3 4" key="1">
    <citation type="submission" date="2019-02" db="EMBL/GenBank/DDBJ databases">
        <title>Genome sequencing of the rare red list fungi Phlebia centrifuga.</title>
        <authorList>
            <person name="Buettner E."/>
            <person name="Kellner H."/>
        </authorList>
    </citation>
    <scope>NUCLEOTIDE SEQUENCE [LARGE SCALE GENOMIC DNA]</scope>
    <source>
        <strain evidence="3 4">DSM 108282</strain>
    </source>
</reference>
<dbReference type="Gene3D" id="1.20.58.2050">
    <property type="match status" value="1"/>
</dbReference>
<evidence type="ECO:0000313" key="3">
    <source>
        <dbReference type="EMBL" id="THH00417.1"/>
    </source>
</evidence>